<evidence type="ECO:0008006" key="3">
    <source>
        <dbReference type="Google" id="ProtNLM"/>
    </source>
</evidence>
<dbReference type="eggNOG" id="COG0169">
    <property type="taxonomic scope" value="Bacteria"/>
</dbReference>
<dbReference type="Gene3D" id="3.40.50.10860">
    <property type="entry name" value="Leucine Dehydrogenase, chain A, domain 1"/>
    <property type="match status" value="1"/>
</dbReference>
<organism evidence="1 2">
    <name type="scientific">Cryptobacterium curtum (strain ATCC 700683 / DSM 15641 / CCUG 43107 / 12-3)</name>
    <dbReference type="NCBI Taxonomy" id="469378"/>
    <lineage>
        <taxon>Bacteria</taxon>
        <taxon>Bacillati</taxon>
        <taxon>Actinomycetota</taxon>
        <taxon>Coriobacteriia</taxon>
        <taxon>Eggerthellales</taxon>
        <taxon>Eggerthellaceae</taxon>
        <taxon>Cryptobacterium</taxon>
    </lineage>
</organism>
<accession>C7MMU5</accession>
<dbReference type="RefSeq" id="WP_012802923.1">
    <property type="nucleotide sequence ID" value="NC_013170.1"/>
</dbReference>
<dbReference type="KEGG" id="ccu:Ccur_05140"/>
<dbReference type="Gene3D" id="3.40.50.720">
    <property type="entry name" value="NAD(P)-binding Rossmann-like Domain"/>
    <property type="match status" value="1"/>
</dbReference>
<keyword evidence="2" id="KW-1185">Reference proteome</keyword>
<evidence type="ECO:0000313" key="2">
    <source>
        <dbReference type="Proteomes" id="UP000000954"/>
    </source>
</evidence>
<dbReference type="STRING" id="469378.Ccur_05140"/>
<dbReference type="HOGENOM" id="CLU_760146_0_0_11"/>
<gene>
    <name evidence="1" type="ordered locus">Ccur_05140</name>
</gene>
<proteinExistence type="predicted"/>
<dbReference type="EMBL" id="CP001682">
    <property type="protein sequence ID" value="ACU94235.1"/>
    <property type="molecule type" value="Genomic_DNA"/>
</dbReference>
<name>C7MMU5_CRYCD</name>
<protein>
    <recommendedName>
        <fullName evidence="3">Shikimate 5-dehydrogenase</fullName>
    </recommendedName>
</protein>
<evidence type="ECO:0000313" key="1">
    <source>
        <dbReference type="EMBL" id="ACU94235.1"/>
    </source>
</evidence>
<dbReference type="Proteomes" id="UP000000954">
    <property type="component" value="Chromosome"/>
</dbReference>
<dbReference type="AlphaFoldDB" id="C7MMU5"/>
<reference evidence="1 2" key="1">
    <citation type="journal article" date="2009" name="Stand. Genomic Sci.">
        <title>Complete genome sequence of Cryptobacterium curtum type strain (12-3).</title>
        <authorList>
            <person name="Mavrommatis K."/>
            <person name="Pukall R."/>
            <person name="Rohde C."/>
            <person name="Chen F."/>
            <person name="Sims D."/>
            <person name="Brettin T."/>
            <person name="Kuske C."/>
            <person name="Detter J.C."/>
            <person name="Han C."/>
            <person name="Lapidus A."/>
            <person name="Copeland A."/>
            <person name="Glavina Del Rio T."/>
            <person name="Nolan M."/>
            <person name="Lucas S."/>
            <person name="Tice H."/>
            <person name="Cheng J.F."/>
            <person name="Bruce D."/>
            <person name="Goodwin L."/>
            <person name="Pitluck S."/>
            <person name="Ovchinnikova G."/>
            <person name="Pati A."/>
            <person name="Ivanova N."/>
            <person name="Chen A."/>
            <person name="Palaniappan K."/>
            <person name="Chain P."/>
            <person name="D'haeseleer P."/>
            <person name="Goker M."/>
            <person name="Bristow J."/>
            <person name="Eisen J.A."/>
            <person name="Markowitz V."/>
            <person name="Hugenholtz P."/>
            <person name="Rohde M."/>
            <person name="Klenk H.P."/>
            <person name="Kyrpides N.C."/>
        </authorList>
    </citation>
    <scope>NUCLEOTIDE SEQUENCE [LARGE SCALE GENOMIC DNA]</scope>
    <source>
        <strain evidence="2">ATCC 700683 / DSM 15641 / 12-3</strain>
    </source>
</reference>
<sequence length="364" mass="38205">MKHITVIGDGACAHLVAQALSFEADLRKVPWDIRLRAQGDAQALLADAETIGIVAPLSTHARAAYEVASIRAASCQATGACDVVLKRGQAAAGMSSWGKAFVSLLREQGFNLNGSQIAICSTEPAAGSFALAAATAGAKRIVVITPDKVQAARAARGWVSSWGTVLDTAFDLGPAPDDERSLHEAYRSTNFQFGSFATSTKALRSCDIVLCLPEEQPISSASEHTTDSAASARDIVAYGGISSSSSGQYSAESVVRSDVVGSDTDTNVVASVREDSDDNAYQASSSIPFNLFHADQVVLAPIADDPVGITRITQTGATVVDLRSCCDALAACVMVDALHIVRAPQVFSWHEMFTSMSSRTERAC</sequence>